<evidence type="ECO:0000259" key="1">
    <source>
        <dbReference type="Pfam" id="PF05118"/>
    </source>
</evidence>
<evidence type="ECO:0000313" key="2">
    <source>
        <dbReference type="EMBL" id="MBP2290438.1"/>
    </source>
</evidence>
<comment type="caution">
    <text evidence="2">The sequence shown here is derived from an EMBL/GenBank/DDBJ whole genome shotgun (WGS) entry which is preliminary data.</text>
</comment>
<name>A0ABS4SEF6_9PROT</name>
<dbReference type="Gene3D" id="2.60.120.330">
    <property type="entry name" value="B-lactam Antibiotic, Isopenicillin N Synthase, Chain"/>
    <property type="match status" value="1"/>
</dbReference>
<dbReference type="Proteomes" id="UP000781958">
    <property type="component" value="Unassembled WGS sequence"/>
</dbReference>
<dbReference type="RefSeq" id="WP_209762466.1">
    <property type="nucleotide sequence ID" value="NZ_JAGINP010000001.1"/>
</dbReference>
<dbReference type="InterPro" id="IPR007803">
    <property type="entry name" value="Asp/Arg/Pro-Hydrxlase"/>
</dbReference>
<dbReference type="InterPro" id="IPR027443">
    <property type="entry name" value="IPNS-like_sf"/>
</dbReference>
<organism evidence="2 3">
    <name type="scientific">Azospirillum rugosum</name>
    <dbReference type="NCBI Taxonomy" id="416170"/>
    <lineage>
        <taxon>Bacteria</taxon>
        <taxon>Pseudomonadati</taxon>
        <taxon>Pseudomonadota</taxon>
        <taxon>Alphaproteobacteria</taxon>
        <taxon>Rhodospirillales</taxon>
        <taxon>Azospirillaceae</taxon>
        <taxon>Azospirillum</taxon>
    </lineage>
</organism>
<proteinExistence type="predicted"/>
<feature type="domain" description="Aspartyl/asparaginy/proline hydroxylase" evidence="1">
    <location>
        <begin position="41"/>
        <end position="194"/>
    </location>
</feature>
<dbReference type="EMBL" id="JAGINP010000001">
    <property type="protein sequence ID" value="MBP2290438.1"/>
    <property type="molecule type" value="Genomic_DNA"/>
</dbReference>
<dbReference type="Pfam" id="PF05118">
    <property type="entry name" value="Asp_Arg_Hydrox"/>
    <property type="match status" value="1"/>
</dbReference>
<gene>
    <name evidence="2" type="ORF">J2851_000175</name>
</gene>
<accession>A0ABS4SEF6</accession>
<reference evidence="2 3" key="1">
    <citation type="submission" date="2021-03" db="EMBL/GenBank/DDBJ databases">
        <title>Genomic Encyclopedia of Type Strains, Phase III (KMG-III): the genomes of soil and plant-associated and newly described type strains.</title>
        <authorList>
            <person name="Whitman W."/>
        </authorList>
    </citation>
    <scope>NUCLEOTIDE SEQUENCE [LARGE SCALE GENOMIC DNA]</scope>
    <source>
        <strain evidence="2 3">IMMIB AFH-6</strain>
    </source>
</reference>
<protein>
    <recommendedName>
        <fullName evidence="1">Aspartyl/asparaginy/proline hydroxylase domain-containing protein</fullName>
    </recommendedName>
</protein>
<evidence type="ECO:0000313" key="3">
    <source>
        <dbReference type="Proteomes" id="UP000781958"/>
    </source>
</evidence>
<keyword evidence="3" id="KW-1185">Reference proteome</keyword>
<dbReference type="SUPFAM" id="SSF51197">
    <property type="entry name" value="Clavaminate synthase-like"/>
    <property type="match status" value="1"/>
</dbReference>
<sequence length="234" mass="25607">MEQSVLQTREADNLPHLWQRITIGAGLTLHAPADLRLDAATLQAEFAALDAALPQDQRGHYQNGIGEGWTSIALLHHPREGSSSGRKGAPRPALDFMPSLRALLDRPGWIAWGCDLLRQAPQGTLAWHAEPQALHLEHFRMLIPIHAPAGAVTLLGHEAAAYPEGQAWTGDFCFPHQVENFTDRERIVVAVDLMVTPEVRALFPAALAEDVPRRTELAAEANRAMRAWLDAAAA</sequence>